<protein>
    <submittedName>
        <fullName evidence="2">Uncharacterized protein</fullName>
    </submittedName>
</protein>
<dbReference type="Proteomes" id="UP000251561">
    <property type="component" value="Chromosome"/>
</dbReference>
<dbReference type="RefSeq" id="WP_113678704.1">
    <property type="nucleotide sequence ID" value="NZ_CP030261.1"/>
</dbReference>
<organism evidence="2 3">
    <name type="scientific">Flavobacterium fluviale</name>
    <dbReference type="NCBI Taxonomy" id="2249356"/>
    <lineage>
        <taxon>Bacteria</taxon>
        <taxon>Pseudomonadati</taxon>
        <taxon>Bacteroidota</taxon>
        <taxon>Flavobacteriia</taxon>
        <taxon>Flavobacteriales</taxon>
        <taxon>Flavobacteriaceae</taxon>
        <taxon>Flavobacterium</taxon>
    </lineage>
</organism>
<evidence type="ECO:0000256" key="1">
    <source>
        <dbReference type="SAM" id="SignalP"/>
    </source>
</evidence>
<dbReference type="PROSITE" id="PS51257">
    <property type="entry name" value="PROKAR_LIPOPROTEIN"/>
    <property type="match status" value="1"/>
</dbReference>
<feature type="signal peptide" evidence="1">
    <location>
        <begin position="1"/>
        <end position="20"/>
    </location>
</feature>
<feature type="chain" id="PRO_5016863989" evidence="1">
    <location>
        <begin position="21"/>
        <end position="256"/>
    </location>
</feature>
<dbReference type="EMBL" id="CP030261">
    <property type="protein sequence ID" value="AXB57761.1"/>
    <property type="molecule type" value="Genomic_DNA"/>
</dbReference>
<dbReference type="KEGG" id="ffl:HYN86_14615"/>
<gene>
    <name evidence="2" type="ORF">HYN86_14615</name>
</gene>
<dbReference type="OrthoDB" id="770741at2"/>
<keyword evidence="1" id="KW-0732">Signal</keyword>
<reference evidence="2 3" key="1">
    <citation type="submission" date="2018-06" db="EMBL/GenBank/DDBJ databases">
        <title>Genome sequencing of Flavobacterium.</title>
        <authorList>
            <person name="Baek M.-G."/>
            <person name="Yi H."/>
        </authorList>
    </citation>
    <scope>NUCLEOTIDE SEQUENCE [LARGE SCALE GENOMIC DNA]</scope>
    <source>
        <strain evidence="2 3">HYN0086</strain>
    </source>
</reference>
<proteinExistence type="predicted"/>
<sequence length="256" mass="30145">MKLFYYLVLLVLLSSCNNNEGTKKIPLKTPATDRIIENNVVKSSNKKFKSSLRPSQDLELHKVYIDTVQFIEYNTDFDYFFIEVKKGNDIAGLNTNSDNINFNRGDILEVKWKIDSIFIAGDGETLDFSEWLVNAKKIKDGDLSLFKKKYKKKIKFYTDKENMSDWYKDLLYKNVEYYLANSKKELVKLHIQNTSPDEQLSYSIEDQERDGKLYTVLGLANDFENRTSIIQWLYFDQQSKKLYEYDLANDKLIEFP</sequence>
<keyword evidence="3" id="KW-1185">Reference proteome</keyword>
<evidence type="ECO:0000313" key="3">
    <source>
        <dbReference type="Proteomes" id="UP000251561"/>
    </source>
</evidence>
<accession>A0A344LV19</accession>
<name>A0A344LV19_9FLAO</name>
<dbReference type="AlphaFoldDB" id="A0A344LV19"/>
<evidence type="ECO:0000313" key="2">
    <source>
        <dbReference type="EMBL" id="AXB57761.1"/>
    </source>
</evidence>